<dbReference type="AlphaFoldDB" id="A0A6B1D1Q9"/>
<organism evidence="1">
    <name type="scientific">Caldilineaceae bacterium SB0661_bin_32</name>
    <dbReference type="NCBI Taxonomy" id="2605255"/>
    <lineage>
        <taxon>Bacteria</taxon>
        <taxon>Bacillati</taxon>
        <taxon>Chloroflexota</taxon>
        <taxon>Caldilineae</taxon>
        <taxon>Caldilineales</taxon>
        <taxon>Caldilineaceae</taxon>
    </lineage>
</organism>
<protein>
    <submittedName>
        <fullName evidence="1">Uncharacterized protein</fullName>
    </submittedName>
</protein>
<gene>
    <name evidence="1" type="ORF">F4X14_00560</name>
</gene>
<name>A0A6B1D1Q9_9CHLR</name>
<proteinExistence type="predicted"/>
<accession>A0A6B1D1Q9</accession>
<comment type="caution">
    <text evidence="1">The sequence shown here is derived from an EMBL/GenBank/DDBJ whole genome shotgun (WGS) entry which is preliminary data.</text>
</comment>
<dbReference type="EMBL" id="VXMH01000005">
    <property type="protein sequence ID" value="MYC93435.1"/>
    <property type="molecule type" value="Genomic_DNA"/>
</dbReference>
<reference evidence="1" key="1">
    <citation type="submission" date="2019-09" db="EMBL/GenBank/DDBJ databases">
        <title>Characterisation of the sponge microbiome using genome-centric metagenomics.</title>
        <authorList>
            <person name="Engelberts J.P."/>
            <person name="Robbins S.J."/>
            <person name="De Goeij J.M."/>
            <person name="Aranda M."/>
            <person name="Bell S.C."/>
            <person name="Webster N.S."/>
        </authorList>
    </citation>
    <scope>NUCLEOTIDE SEQUENCE</scope>
    <source>
        <strain evidence="1">SB0661_bin_32</strain>
    </source>
</reference>
<evidence type="ECO:0000313" key="1">
    <source>
        <dbReference type="EMBL" id="MYC93435.1"/>
    </source>
</evidence>
<sequence length="124" mass="13993">MNRDALLFRQIHPSFFVGGRVSSQAFKPFPKDDNRLSVYDGDQITAEDAWRHYIYALKNASTGVMAVTVAECHDQDLRPEHDPDPFPEHAVIDFSGLSKRDIKSAAKKLAECANKRGWQYGPVD</sequence>